<sequence length="736" mass="83374">MKNKLHGFLLMAAVLFVSAPVLAQLNIIPLPEKVEERGSPFVIRAQTKISFEKGLKPQAELLAAALSPATGFDFILEEAKTATKGIVLRTGNSGSANKESYRLSVNKDLIQINGQSSAGVFYGIQTLLQMLPVEIYNKQRQKSMNWQVKGVLIEDAPLYPWRGMMLDVSRYFFGKDYVLRFIDMMAMYKMNTLHLHLTDDAGWRMEIKKYPKLTSIGAWRGVGPERTGGYYTQEDMKEMVAYATLRNVDIIPEIELPAHALASIAAYPFLACTGEQHEVPAQHFISKDIYCVGRESTFDFLADVFKETFAIFPSKYIHIGGDEAVYDRWKECPHCQKKKKELGLKTEKELQVYFNQRVQTMVKKYGKTIVGWDEIIEDGLKEKAVGMVWHDEKKAFKAAEAGHYSVMSLTGYCYFDVAESSIPGEIKAAGWLPPISLEKVYQLNPMLKGMDEKYRPLILGASATLWSDQFIHGTILQELPQINEDRSEKYFDYLTFPRMSALAEVCWTPVARQRWTAFEQRLSTHYNRYDQAGYGYRLPQPKLISNEKGDQGYTLKLENTVKGAEIRYTTDGTLPNVHSAVYNGAVTVAKLNDFYAITVMNSNQYSLPLYFPEKYEKFKKYGEFVADWSPSKVKGKDFAVFEMNGSGKISANGSYTLSFWFTEGTSRLDIQSVEIFKNGQKIAEDVHEGFTGGTKKDNEYKFQISNYETGAAFSIKAKVRGDVSNDSNGVVMIRKN</sequence>
<feature type="domain" description="GH29D-like beta-sandwich" evidence="10">
    <location>
        <begin position="552"/>
        <end position="602"/>
    </location>
</feature>
<keyword evidence="12" id="KW-1185">Reference proteome</keyword>
<dbReference type="RefSeq" id="WP_074605088.1">
    <property type="nucleotide sequence ID" value="NZ_FNGY01000002.1"/>
</dbReference>
<feature type="domain" description="Glycoside hydrolase family 20 catalytic" evidence="8">
    <location>
        <begin position="159"/>
        <end position="509"/>
    </location>
</feature>
<reference evidence="12" key="1">
    <citation type="submission" date="2016-10" db="EMBL/GenBank/DDBJ databases">
        <authorList>
            <person name="Varghese N."/>
            <person name="Submissions S."/>
        </authorList>
    </citation>
    <scope>NUCLEOTIDE SEQUENCE [LARGE SCALE GENOMIC DNA]</scope>
    <source>
        <strain evidence="12">DSM 19110</strain>
    </source>
</reference>
<evidence type="ECO:0000256" key="3">
    <source>
        <dbReference type="ARBA" id="ARBA00012663"/>
    </source>
</evidence>
<evidence type="ECO:0000256" key="5">
    <source>
        <dbReference type="ARBA" id="ARBA00023295"/>
    </source>
</evidence>
<name>A0A1G9N186_9SPHI</name>
<dbReference type="PANTHER" id="PTHR22600:SF57">
    <property type="entry name" value="BETA-N-ACETYLHEXOSAMINIDASE"/>
    <property type="match status" value="1"/>
</dbReference>
<dbReference type="InterPro" id="IPR015882">
    <property type="entry name" value="HEX_bac_N"/>
</dbReference>
<dbReference type="CDD" id="cd06563">
    <property type="entry name" value="GH20_chitobiase-like"/>
    <property type="match status" value="1"/>
</dbReference>
<dbReference type="SUPFAM" id="SSF55545">
    <property type="entry name" value="beta-N-acetylhexosaminidase-like domain"/>
    <property type="match status" value="1"/>
</dbReference>
<feature type="domain" description="Beta-hexosaminidase bacterial type N-terminal" evidence="9">
    <location>
        <begin position="25"/>
        <end position="156"/>
    </location>
</feature>
<proteinExistence type="inferred from homology"/>
<dbReference type="SUPFAM" id="SSF51445">
    <property type="entry name" value="(Trans)glycosidases"/>
    <property type="match status" value="1"/>
</dbReference>
<comment type="similarity">
    <text evidence="2">Belongs to the glycosyl hydrolase 20 family.</text>
</comment>
<dbReference type="OrthoDB" id="1006965at2"/>
<dbReference type="GO" id="GO:0005975">
    <property type="term" value="P:carbohydrate metabolic process"/>
    <property type="evidence" value="ECO:0007669"/>
    <property type="project" value="InterPro"/>
</dbReference>
<dbReference type="GO" id="GO:0030203">
    <property type="term" value="P:glycosaminoglycan metabolic process"/>
    <property type="evidence" value="ECO:0007669"/>
    <property type="project" value="TreeGrafter"/>
</dbReference>
<keyword evidence="7" id="KW-0732">Signal</keyword>
<dbReference type="STRING" id="430522.BFS30_16815"/>
<dbReference type="Pfam" id="PF02838">
    <property type="entry name" value="Glyco_hydro_20b"/>
    <property type="match status" value="1"/>
</dbReference>
<dbReference type="InterPro" id="IPR025705">
    <property type="entry name" value="Beta_hexosaminidase_sua/sub"/>
</dbReference>
<feature type="signal peptide" evidence="7">
    <location>
        <begin position="1"/>
        <end position="23"/>
    </location>
</feature>
<evidence type="ECO:0000259" key="8">
    <source>
        <dbReference type="Pfam" id="PF00728"/>
    </source>
</evidence>
<keyword evidence="5" id="KW-0326">Glycosidase</keyword>
<dbReference type="Gene3D" id="3.20.20.80">
    <property type="entry name" value="Glycosidases"/>
    <property type="match status" value="1"/>
</dbReference>
<evidence type="ECO:0000259" key="10">
    <source>
        <dbReference type="Pfam" id="PF13290"/>
    </source>
</evidence>
<dbReference type="Gene3D" id="3.30.379.10">
    <property type="entry name" value="Chitobiase/beta-hexosaminidase domain 2-like"/>
    <property type="match status" value="1"/>
</dbReference>
<dbReference type="InterPro" id="IPR029018">
    <property type="entry name" value="Hex-like_dom2"/>
</dbReference>
<dbReference type="AlphaFoldDB" id="A0A1G9N186"/>
<feature type="chain" id="PRO_5010158061" description="beta-N-acetylhexosaminidase" evidence="7">
    <location>
        <begin position="24"/>
        <end position="736"/>
    </location>
</feature>
<protein>
    <recommendedName>
        <fullName evidence="3">beta-N-acetylhexosaminidase</fullName>
        <ecNumber evidence="3">3.2.1.52</ecNumber>
    </recommendedName>
</protein>
<evidence type="ECO:0000256" key="7">
    <source>
        <dbReference type="SAM" id="SignalP"/>
    </source>
</evidence>
<dbReference type="GO" id="GO:0016020">
    <property type="term" value="C:membrane"/>
    <property type="evidence" value="ECO:0007669"/>
    <property type="project" value="TreeGrafter"/>
</dbReference>
<dbReference type="InterPro" id="IPR017853">
    <property type="entry name" value="GH"/>
</dbReference>
<keyword evidence="4" id="KW-0378">Hydrolase</keyword>
<organism evidence="11 12">
    <name type="scientific">Pedobacter steynii</name>
    <dbReference type="NCBI Taxonomy" id="430522"/>
    <lineage>
        <taxon>Bacteria</taxon>
        <taxon>Pseudomonadati</taxon>
        <taxon>Bacteroidota</taxon>
        <taxon>Sphingobacteriia</taxon>
        <taxon>Sphingobacteriales</taxon>
        <taxon>Sphingobacteriaceae</taxon>
        <taxon>Pedobacter</taxon>
    </lineage>
</organism>
<evidence type="ECO:0000313" key="12">
    <source>
        <dbReference type="Proteomes" id="UP000183200"/>
    </source>
</evidence>
<comment type="catalytic activity">
    <reaction evidence="1">
        <text>Hydrolysis of terminal non-reducing N-acetyl-D-hexosamine residues in N-acetyl-beta-D-hexosaminides.</text>
        <dbReference type="EC" id="3.2.1.52"/>
    </reaction>
</comment>
<dbReference type="InterPro" id="IPR059177">
    <property type="entry name" value="GH29D-like_dom"/>
</dbReference>
<dbReference type="EMBL" id="FNGY01000002">
    <property type="protein sequence ID" value="SDL79887.1"/>
    <property type="molecule type" value="Genomic_DNA"/>
</dbReference>
<feature type="active site" description="Proton donor" evidence="6">
    <location>
        <position position="323"/>
    </location>
</feature>
<accession>A0A1G9N186</accession>
<dbReference type="PANTHER" id="PTHR22600">
    <property type="entry name" value="BETA-HEXOSAMINIDASE"/>
    <property type="match status" value="1"/>
</dbReference>
<dbReference type="Pfam" id="PF13290">
    <property type="entry name" value="CHB_HEX_C_1"/>
    <property type="match status" value="1"/>
</dbReference>
<evidence type="ECO:0000256" key="6">
    <source>
        <dbReference type="PIRSR" id="PIRSR625705-1"/>
    </source>
</evidence>
<gene>
    <name evidence="11" type="ORF">SAMN05421820_102176</name>
</gene>
<evidence type="ECO:0000259" key="9">
    <source>
        <dbReference type="Pfam" id="PF02838"/>
    </source>
</evidence>
<dbReference type="PRINTS" id="PR00738">
    <property type="entry name" value="GLHYDRLASE20"/>
</dbReference>
<evidence type="ECO:0000256" key="2">
    <source>
        <dbReference type="ARBA" id="ARBA00006285"/>
    </source>
</evidence>
<dbReference type="GO" id="GO:0004563">
    <property type="term" value="F:beta-N-acetylhexosaminidase activity"/>
    <property type="evidence" value="ECO:0007669"/>
    <property type="project" value="UniProtKB-EC"/>
</dbReference>
<dbReference type="Pfam" id="PF00728">
    <property type="entry name" value="Glyco_hydro_20"/>
    <property type="match status" value="1"/>
</dbReference>
<evidence type="ECO:0000256" key="1">
    <source>
        <dbReference type="ARBA" id="ARBA00001231"/>
    </source>
</evidence>
<dbReference type="Proteomes" id="UP000183200">
    <property type="component" value="Unassembled WGS sequence"/>
</dbReference>
<evidence type="ECO:0000313" key="11">
    <source>
        <dbReference type="EMBL" id="SDL79887.1"/>
    </source>
</evidence>
<dbReference type="InterPro" id="IPR015883">
    <property type="entry name" value="Glyco_hydro_20_cat"/>
</dbReference>
<dbReference type="EC" id="3.2.1.52" evidence="3"/>
<evidence type="ECO:0000256" key="4">
    <source>
        <dbReference type="ARBA" id="ARBA00022801"/>
    </source>
</evidence>